<comment type="caution">
    <text evidence="3">The sequence shown here is derived from an EMBL/GenBank/DDBJ whole genome shotgun (WGS) entry which is preliminary data.</text>
</comment>
<dbReference type="InterPro" id="IPR050289">
    <property type="entry name" value="TorD/DmsD_chaperones"/>
</dbReference>
<dbReference type="Gene3D" id="1.10.3480.10">
    <property type="entry name" value="TorD-like"/>
    <property type="match status" value="1"/>
</dbReference>
<feature type="non-terminal residue" evidence="3">
    <location>
        <position position="1"/>
    </location>
</feature>
<dbReference type="EMBL" id="AZLV01000423">
    <property type="protein sequence ID" value="ETJ05897.1"/>
    <property type="molecule type" value="Genomic_DNA"/>
</dbReference>
<evidence type="ECO:0000313" key="3">
    <source>
        <dbReference type="EMBL" id="ETJ05897.1"/>
    </source>
</evidence>
<name>W1VJ04_9ACTO</name>
<evidence type="ECO:0000256" key="2">
    <source>
        <dbReference type="SAM" id="MobiDB-lite"/>
    </source>
</evidence>
<proteinExistence type="predicted"/>
<sequence length="190" mass="20506">SRRDGESAEHVRDDQDRLYGITARALIPPYESVHRNTDGLIFDAATLDVRSMYRRAGLRAPALGREPDDHLGLELDFLAHCCTAALDALERGEEDVADSYLAVAQEFTQEHLLTWAPAILERARGASRTRWMRGLEELTLATVLTFAQAIGAGAPAQADEGGYAIIAHHPSIPSTPAPGAPAPSVPEETA</sequence>
<feature type="compositionally biased region" description="Pro residues" evidence="2">
    <location>
        <begin position="173"/>
        <end position="184"/>
    </location>
</feature>
<dbReference type="SUPFAM" id="SSF89155">
    <property type="entry name" value="TorD-like"/>
    <property type="match status" value="1"/>
</dbReference>
<reference evidence="3 4" key="1">
    <citation type="submission" date="2013-12" db="EMBL/GenBank/DDBJ databases">
        <title>A Varibaculum cambriense genome reconstructed from a premature infant gut community with otherwise low bacterial novelty that shifts toward anaerobic metabolism during the third week of life.</title>
        <authorList>
            <person name="Brown C.T."/>
            <person name="Sharon I."/>
            <person name="Thomas B.C."/>
            <person name="Castelle C.J."/>
            <person name="Morowitz M.J."/>
            <person name="Banfield J.F."/>
        </authorList>
    </citation>
    <scope>NUCLEOTIDE SEQUENCE [LARGE SCALE GENOMIC DNA]</scope>
    <source>
        <strain evidence="4">DORA_12</strain>
    </source>
</reference>
<dbReference type="InterPro" id="IPR020945">
    <property type="entry name" value="DMSO/NO3_reduct_chaperone"/>
</dbReference>
<dbReference type="Pfam" id="PF02613">
    <property type="entry name" value="Nitrate_red_del"/>
    <property type="match status" value="1"/>
</dbReference>
<dbReference type="PATRIC" id="fig|1403939.3.peg.630"/>
<gene>
    <name evidence="3" type="ORF">Q605_AUC00423G0001</name>
</gene>
<feature type="region of interest" description="Disordered" evidence="2">
    <location>
        <begin position="168"/>
        <end position="190"/>
    </location>
</feature>
<protein>
    <submittedName>
        <fullName evidence="3">Component of anaerobic dehydrogenase</fullName>
    </submittedName>
</protein>
<dbReference type="PANTHER" id="PTHR34227:SF1">
    <property type="entry name" value="DIMETHYL SULFOXIDE REDUCTASE CHAPERONE-RELATED"/>
    <property type="match status" value="1"/>
</dbReference>
<evidence type="ECO:0000256" key="1">
    <source>
        <dbReference type="ARBA" id="ARBA00023186"/>
    </source>
</evidence>
<accession>W1VJ04</accession>
<dbReference type="AlphaFoldDB" id="W1VJ04"/>
<dbReference type="PANTHER" id="PTHR34227">
    <property type="entry name" value="CHAPERONE PROTEIN YCDY"/>
    <property type="match status" value="1"/>
</dbReference>
<dbReference type="Proteomes" id="UP000018852">
    <property type="component" value="Unassembled WGS sequence"/>
</dbReference>
<dbReference type="InterPro" id="IPR036411">
    <property type="entry name" value="TorD-like_sf"/>
</dbReference>
<organism evidence="3 4">
    <name type="scientific">Actinomyces urogenitalis DORA_12</name>
    <dbReference type="NCBI Taxonomy" id="1403939"/>
    <lineage>
        <taxon>Bacteria</taxon>
        <taxon>Bacillati</taxon>
        <taxon>Actinomycetota</taxon>
        <taxon>Actinomycetes</taxon>
        <taxon>Actinomycetales</taxon>
        <taxon>Actinomycetaceae</taxon>
        <taxon>Actinomyces</taxon>
    </lineage>
</organism>
<evidence type="ECO:0000313" key="4">
    <source>
        <dbReference type="Proteomes" id="UP000018852"/>
    </source>
</evidence>
<keyword evidence="1" id="KW-0143">Chaperone</keyword>